<organism evidence="1 2">
    <name type="scientific">Sphingomonas hominis</name>
    <dbReference type="NCBI Taxonomy" id="2741495"/>
    <lineage>
        <taxon>Bacteria</taxon>
        <taxon>Pseudomonadati</taxon>
        <taxon>Pseudomonadota</taxon>
        <taxon>Alphaproteobacteria</taxon>
        <taxon>Sphingomonadales</taxon>
        <taxon>Sphingomonadaceae</taxon>
        <taxon>Sphingomonas</taxon>
    </lineage>
</organism>
<comment type="caution">
    <text evidence="1">The sequence shown here is derived from an EMBL/GenBank/DDBJ whole genome shotgun (WGS) entry which is preliminary data.</text>
</comment>
<reference evidence="1 2" key="1">
    <citation type="submission" date="2020-06" db="EMBL/GenBank/DDBJ databases">
        <title>Sphingomonas hominis sp. nov., a member of the Sphingomonas, isolated from the hair of a 22-year-old girl.</title>
        <authorList>
            <person name="Zhang D.-F."/>
            <person name="Cui X.-W."/>
        </authorList>
    </citation>
    <scope>NUCLEOTIDE SEQUENCE [LARGE SCALE GENOMIC DNA]</scope>
    <source>
        <strain evidence="1 2">HHU CXW</strain>
    </source>
</reference>
<evidence type="ECO:0000313" key="1">
    <source>
        <dbReference type="EMBL" id="NTS65312.1"/>
    </source>
</evidence>
<protein>
    <submittedName>
        <fullName evidence="1">Uncharacterized protein</fullName>
    </submittedName>
</protein>
<name>A0ABX2JLL0_9SPHN</name>
<dbReference type="EMBL" id="JABULH010000003">
    <property type="protein sequence ID" value="NTS65312.1"/>
    <property type="molecule type" value="Genomic_DNA"/>
</dbReference>
<accession>A0ABX2JLL0</accession>
<dbReference type="Proteomes" id="UP000621447">
    <property type="component" value="Unassembled WGS sequence"/>
</dbReference>
<sequence>MDEKGAGGALVLRGGKLRPVQRASVKRNGFSQAGRARFIEVLAATCNVKLATDASGVCGSAIYNTRRRDPAFAADWDAALASGYDRLEAEALRYALERLPVMVDPGAAGESDVARDVIARSPAAALAAGRASEADLRFVLAILNRYAGAVRGERAIRQPRPSEADTDARLTALLDTLERQMAR</sequence>
<gene>
    <name evidence="1" type="ORF">HRV97_09070</name>
</gene>
<dbReference type="RefSeq" id="WP_174193949.1">
    <property type="nucleotide sequence ID" value="NZ_JABULH010000003.1"/>
</dbReference>
<proteinExistence type="predicted"/>
<evidence type="ECO:0000313" key="2">
    <source>
        <dbReference type="Proteomes" id="UP000621447"/>
    </source>
</evidence>
<keyword evidence="2" id="KW-1185">Reference proteome</keyword>